<dbReference type="PANTHER" id="PTHR44942">
    <property type="entry name" value="METHYLTRANSF_11 DOMAIN-CONTAINING PROTEIN"/>
    <property type="match status" value="1"/>
</dbReference>
<dbReference type="EMBL" id="RWJN01000443">
    <property type="protein sequence ID" value="TCD61643.1"/>
    <property type="molecule type" value="Genomic_DNA"/>
</dbReference>
<proteinExistence type="inferred from homology"/>
<accession>A0A4R0R5Z9</accession>
<sequence length="312" mass="34855">MATFARATYNAARYASIRPTYPQELFTYVFDYHRGANGSPAGQWGTAVDLGCGTGQATRQCLPFERVVGVEPSGKMIDEAKKVPKLPEMKGSLEYVQSAAEDLSFLEDGSVDLIVSAQAAHWFDWQKLWREAARVLRKDGSLAVWGYSEFRLTNYPGATAIINSYSRGTDPKDSIGPYWEQPGRSIVDDHLVAIPAPQDVAPGQFSTLERVYFRGNHHDHLPKDQSKPIILQKTVTWGGLLAYLNTFSALHTYHQKHPEDLENPEGDIATRVWNRLRAHVKEQSEGKGGQGVEPDDEIQIEWPVALVMAKRT</sequence>
<feature type="domain" description="Methyltransferase type 11" evidence="4">
    <location>
        <begin position="48"/>
        <end position="143"/>
    </location>
</feature>
<dbReference type="AlphaFoldDB" id="A0A4R0R5Z9"/>
<comment type="similarity">
    <text evidence="1">Belongs to the methyltransferase superfamily.</text>
</comment>
<organism evidence="5 6">
    <name type="scientific">Steccherinum ochraceum</name>
    <dbReference type="NCBI Taxonomy" id="92696"/>
    <lineage>
        <taxon>Eukaryota</taxon>
        <taxon>Fungi</taxon>
        <taxon>Dikarya</taxon>
        <taxon>Basidiomycota</taxon>
        <taxon>Agaricomycotina</taxon>
        <taxon>Agaricomycetes</taxon>
        <taxon>Polyporales</taxon>
        <taxon>Steccherinaceae</taxon>
        <taxon>Steccherinum</taxon>
    </lineage>
</organism>
<name>A0A4R0R5Z9_9APHY</name>
<comment type="caution">
    <text evidence="5">The sequence shown here is derived from an EMBL/GenBank/DDBJ whole genome shotgun (WGS) entry which is preliminary data.</text>
</comment>
<dbReference type="InterPro" id="IPR013216">
    <property type="entry name" value="Methyltransf_11"/>
</dbReference>
<dbReference type="SUPFAM" id="SSF53335">
    <property type="entry name" value="S-adenosyl-L-methionine-dependent methyltransferases"/>
    <property type="match status" value="1"/>
</dbReference>
<reference evidence="5 6" key="1">
    <citation type="submission" date="2018-11" db="EMBL/GenBank/DDBJ databases">
        <title>Genome assembly of Steccherinum ochraceum LE-BIN_3174, the white-rot fungus of the Steccherinaceae family (The Residual Polyporoid clade, Polyporales, Basidiomycota).</title>
        <authorList>
            <person name="Fedorova T.V."/>
            <person name="Glazunova O.A."/>
            <person name="Landesman E.O."/>
            <person name="Moiseenko K.V."/>
            <person name="Psurtseva N.V."/>
            <person name="Savinova O.S."/>
            <person name="Shakhova N.V."/>
            <person name="Tyazhelova T.V."/>
            <person name="Vasina D.V."/>
        </authorList>
    </citation>
    <scope>NUCLEOTIDE SEQUENCE [LARGE SCALE GENOMIC DNA]</scope>
    <source>
        <strain evidence="5 6">LE-BIN_3174</strain>
    </source>
</reference>
<dbReference type="PANTHER" id="PTHR44942:SF4">
    <property type="entry name" value="METHYLTRANSFERASE TYPE 11 DOMAIN-CONTAINING PROTEIN"/>
    <property type="match status" value="1"/>
</dbReference>
<dbReference type="STRING" id="92696.A0A4R0R5Z9"/>
<evidence type="ECO:0000259" key="4">
    <source>
        <dbReference type="Pfam" id="PF08241"/>
    </source>
</evidence>
<keyword evidence="3" id="KW-0808">Transferase</keyword>
<gene>
    <name evidence="5" type="ORF">EIP91_008131</name>
</gene>
<dbReference type="CDD" id="cd02440">
    <property type="entry name" value="AdoMet_MTases"/>
    <property type="match status" value="1"/>
</dbReference>
<evidence type="ECO:0000313" key="5">
    <source>
        <dbReference type="EMBL" id="TCD61643.1"/>
    </source>
</evidence>
<dbReference type="InterPro" id="IPR051052">
    <property type="entry name" value="Diverse_substrate_MTase"/>
</dbReference>
<dbReference type="Pfam" id="PF08241">
    <property type="entry name" value="Methyltransf_11"/>
    <property type="match status" value="1"/>
</dbReference>
<keyword evidence="2" id="KW-0489">Methyltransferase</keyword>
<dbReference type="InterPro" id="IPR029063">
    <property type="entry name" value="SAM-dependent_MTases_sf"/>
</dbReference>
<evidence type="ECO:0000256" key="2">
    <source>
        <dbReference type="ARBA" id="ARBA00022603"/>
    </source>
</evidence>
<evidence type="ECO:0000256" key="3">
    <source>
        <dbReference type="ARBA" id="ARBA00022679"/>
    </source>
</evidence>
<dbReference type="GO" id="GO:0008757">
    <property type="term" value="F:S-adenosylmethionine-dependent methyltransferase activity"/>
    <property type="evidence" value="ECO:0007669"/>
    <property type="project" value="InterPro"/>
</dbReference>
<dbReference type="Proteomes" id="UP000292702">
    <property type="component" value="Unassembled WGS sequence"/>
</dbReference>
<dbReference type="Gene3D" id="3.40.50.150">
    <property type="entry name" value="Vaccinia Virus protein VP39"/>
    <property type="match status" value="1"/>
</dbReference>
<protein>
    <recommendedName>
        <fullName evidence="4">Methyltransferase type 11 domain-containing protein</fullName>
    </recommendedName>
</protein>
<dbReference type="GO" id="GO:0032259">
    <property type="term" value="P:methylation"/>
    <property type="evidence" value="ECO:0007669"/>
    <property type="project" value="UniProtKB-KW"/>
</dbReference>
<evidence type="ECO:0000313" key="6">
    <source>
        <dbReference type="Proteomes" id="UP000292702"/>
    </source>
</evidence>
<dbReference type="OrthoDB" id="10027013at2759"/>
<keyword evidence="6" id="KW-1185">Reference proteome</keyword>
<evidence type="ECO:0000256" key="1">
    <source>
        <dbReference type="ARBA" id="ARBA00008361"/>
    </source>
</evidence>